<evidence type="ECO:0008006" key="2">
    <source>
        <dbReference type="Google" id="ProtNLM"/>
    </source>
</evidence>
<proteinExistence type="predicted"/>
<name>A0A0F9DL75_9ZZZZ</name>
<organism evidence="1">
    <name type="scientific">marine sediment metagenome</name>
    <dbReference type="NCBI Taxonomy" id="412755"/>
    <lineage>
        <taxon>unclassified sequences</taxon>
        <taxon>metagenomes</taxon>
        <taxon>ecological metagenomes</taxon>
    </lineage>
</organism>
<dbReference type="InterPro" id="IPR013783">
    <property type="entry name" value="Ig-like_fold"/>
</dbReference>
<sequence>MAVTVNLTYPTNGLAGFPVSANFSFNITSGSIQKVQLWLNGGLVEEKNVINWSGPKFFNPTDDLSVDTDYTWMLKVQDWSSPFAWFDSDETWSFDTNVLPEKPINPTPTDAAADVTLDQATITWEDGGRATSYDVYYGDTSGSLTLVSSGQAGLSFTVDGITLGSPFDYLITRYWRIDAVNASGTTTGDEWSFVSIAFDQIRVSYRLISGGNGQGPYDSPPGVQGTDWEYTGESNMITIKKLIAAANNTIWIEDI</sequence>
<evidence type="ECO:0000313" key="1">
    <source>
        <dbReference type="EMBL" id="KKL18436.1"/>
    </source>
</evidence>
<protein>
    <recommendedName>
        <fullName evidence="2">Fibronectin type-III domain-containing protein</fullName>
    </recommendedName>
</protein>
<dbReference type="InterPro" id="IPR036116">
    <property type="entry name" value="FN3_sf"/>
</dbReference>
<dbReference type="SUPFAM" id="SSF49265">
    <property type="entry name" value="Fibronectin type III"/>
    <property type="match status" value="1"/>
</dbReference>
<gene>
    <name evidence="1" type="ORF">LCGC14_2475540</name>
</gene>
<dbReference type="Gene3D" id="2.60.40.10">
    <property type="entry name" value="Immunoglobulins"/>
    <property type="match status" value="1"/>
</dbReference>
<dbReference type="AlphaFoldDB" id="A0A0F9DL75"/>
<accession>A0A0F9DL75</accession>
<comment type="caution">
    <text evidence="1">The sequence shown here is derived from an EMBL/GenBank/DDBJ whole genome shotgun (WGS) entry which is preliminary data.</text>
</comment>
<reference evidence="1" key="1">
    <citation type="journal article" date="2015" name="Nature">
        <title>Complex archaea that bridge the gap between prokaryotes and eukaryotes.</title>
        <authorList>
            <person name="Spang A."/>
            <person name="Saw J.H."/>
            <person name="Jorgensen S.L."/>
            <person name="Zaremba-Niedzwiedzka K."/>
            <person name="Martijn J."/>
            <person name="Lind A.E."/>
            <person name="van Eijk R."/>
            <person name="Schleper C."/>
            <person name="Guy L."/>
            <person name="Ettema T.J."/>
        </authorList>
    </citation>
    <scope>NUCLEOTIDE SEQUENCE</scope>
</reference>
<dbReference type="EMBL" id="LAZR01038871">
    <property type="protein sequence ID" value="KKL18436.1"/>
    <property type="molecule type" value="Genomic_DNA"/>
</dbReference>